<dbReference type="PANTHER" id="PTHR11693">
    <property type="entry name" value="ATP SYNTHASE GAMMA CHAIN"/>
    <property type="match status" value="1"/>
</dbReference>
<proteinExistence type="inferred from homology"/>
<name>A0A0T6BGI0_9SCAR</name>
<keyword evidence="6" id="KW-0472">Membrane</keyword>
<dbReference type="Proteomes" id="UP000051574">
    <property type="component" value="Unassembled WGS sequence"/>
</dbReference>
<evidence type="ECO:0000256" key="7">
    <source>
        <dbReference type="ARBA" id="ARBA00023196"/>
    </source>
</evidence>
<accession>A0A0T6BGI0</accession>
<comment type="subcellular location">
    <subcellularLocation>
        <location evidence="1">Membrane</location>
        <topology evidence="1">Peripheral membrane protein</topology>
    </subcellularLocation>
</comment>
<keyword evidence="5" id="KW-0406">Ion transport</keyword>
<dbReference type="Gene3D" id="1.10.287.80">
    <property type="entry name" value="ATP synthase, gamma subunit, helix hairpin domain"/>
    <property type="match status" value="1"/>
</dbReference>
<feature type="non-terminal residue" evidence="9">
    <location>
        <position position="157"/>
    </location>
</feature>
<protein>
    <submittedName>
        <fullName evidence="9">Uncharacterized protein</fullName>
    </submittedName>
</protein>
<keyword evidence="4" id="KW-0375">Hydrogen ion transport</keyword>
<organism evidence="9 10">
    <name type="scientific">Oryctes borbonicus</name>
    <dbReference type="NCBI Taxonomy" id="1629725"/>
    <lineage>
        <taxon>Eukaryota</taxon>
        <taxon>Metazoa</taxon>
        <taxon>Ecdysozoa</taxon>
        <taxon>Arthropoda</taxon>
        <taxon>Hexapoda</taxon>
        <taxon>Insecta</taxon>
        <taxon>Pterygota</taxon>
        <taxon>Neoptera</taxon>
        <taxon>Endopterygota</taxon>
        <taxon>Coleoptera</taxon>
        <taxon>Polyphaga</taxon>
        <taxon>Scarabaeiformia</taxon>
        <taxon>Scarabaeidae</taxon>
        <taxon>Dynastinae</taxon>
        <taxon>Oryctes</taxon>
    </lineage>
</organism>
<keyword evidence="7" id="KW-0139">CF(1)</keyword>
<dbReference type="OrthoDB" id="239812at2759"/>
<evidence type="ECO:0000256" key="6">
    <source>
        <dbReference type="ARBA" id="ARBA00023136"/>
    </source>
</evidence>
<gene>
    <name evidence="9" type="ORF">AMK59_1875</name>
</gene>
<sequence>MFGRFGNLAPVLVQNVQQSQQQRGMATLKAISIRLKSVKNIQKITQSMKMVSAAKYSRAERELKQARPVGVGAQQFYEKAEIQPPEDAPQKLIIAMTSDRGLCGAVHTSVVRQIRNELQLSSENTKVICVGDKSRAILQRLFGKNILLVANEVGRLP</sequence>
<dbReference type="AlphaFoldDB" id="A0A0T6BGI0"/>
<evidence type="ECO:0000256" key="2">
    <source>
        <dbReference type="ARBA" id="ARBA00007681"/>
    </source>
</evidence>
<dbReference type="SUPFAM" id="SSF52943">
    <property type="entry name" value="ATP synthase (F1-ATPase), gamma subunit"/>
    <property type="match status" value="1"/>
</dbReference>
<keyword evidence="8" id="KW-0066">ATP synthesis</keyword>
<comment type="caution">
    <text evidence="9">The sequence shown here is derived from an EMBL/GenBank/DDBJ whole genome shotgun (WGS) entry which is preliminary data.</text>
</comment>
<evidence type="ECO:0000313" key="9">
    <source>
        <dbReference type="EMBL" id="KRT86425.1"/>
    </source>
</evidence>
<reference evidence="9 10" key="1">
    <citation type="submission" date="2015-09" db="EMBL/GenBank/DDBJ databases">
        <title>Draft genome of the scarab beetle Oryctes borbonicus.</title>
        <authorList>
            <person name="Meyer J.M."/>
            <person name="Markov G.V."/>
            <person name="Baskaran P."/>
            <person name="Herrmann M."/>
            <person name="Sommer R.J."/>
            <person name="Roedelsperger C."/>
        </authorList>
    </citation>
    <scope>NUCLEOTIDE SEQUENCE [LARGE SCALE GENOMIC DNA]</scope>
    <source>
        <strain evidence="9">OB123</strain>
        <tissue evidence="9">Whole animal</tissue>
    </source>
</reference>
<evidence type="ECO:0000256" key="1">
    <source>
        <dbReference type="ARBA" id="ARBA00004170"/>
    </source>
</evidence>
<dbReference type="GO" id="GO:0045259">
    <property type="term" value="C:proton-transporting ATP synthase complex"/>
    <property type="evidence" value="ECO:0007669"/>
    <property type="project" value="UniProtKB-KW"/>
</dbReference>
<dbReference type="Gene3D" id="3.40.1380.10">
    <property type="match status" value="1"/>
</dbReference>
<keyword evidence="10" id="KW-1185">Reference proteome</keyword>
<evidence type="ECO:0000256" key="3">
    <source>
        <dbReference type="ARBA" id="ARBA00022448"/>
    </source>
</evidence>
<evidence type="ECO:0000313" key="10">
    <source>
        <dbReference type="Proteomes" id="UP000051574"/>
    </source>
</evidence>
<dbReference type="InterPro" id="IPR035968">
    <property type="entry name" value="ATP_synth_F1_ATPase_gsu"/>
</dbReference>
<dbReference type="Pfam" id="PF00231">
    <property type="entry name" value="ATP-synt"/>
    <property type="match status" value="1"/>
</dbReference>
<evidence type="ECO:0000256" key="4">
    <source>
        <dbReference type="ARBA" id="ARBA00022781"/>
    </source>
</evidence>
<dbReference type="InterPro" id="IPR000131">
    <property type="entry name" value="ATP_synth_F1_gsu"/>
</dbReference>
<dbReference type="PANTHER" id="PTHR11693:SF22">
    <property type="entry name" value="ATP SYNTHASE SUBUNIT GAMMA, MITOCHONDRIAL"/>
    <property type="match status" value="1"/>
</dbReference>
<dbReference type="EMBL" id="LJIG01000515">
    <property type="protein sequence ID" value="KRT86425.1"/>
    <property type="molecule type" value="Genomic_DNA"/>
</dbReference>
<keyword evidence="3" id="KW-0813">Transport</keyword>
<comment type="similarity">
    <text evidence="2">Belongs to the ATPase gamma chain family.</text>
</comment>
<dbReference type="GO" id="GO:0046933">
    <property type="term" value="F:proton-transporting ATP synthase activity, rotational mechanism"/>
    <property type="evidence" value="ECO:0007669"/>
    <property type="project" value="InterPro"/>
</dbReference>
<evidence type="ECO:0000256" key="8">
    <source>
        <dbReference type="ARBA" id="ARBA00023310"/>
    </source>
</evidence>
<evidence type="ECO:0000256" key="5">
    <source>
        <dbReference type="ARBA" id="ARBA00023065"/>
    </source>
</evidence>